<protein>
    <submittedName>
        <fullName evidence="2">Uncharacterized protein</fullName>
    </submittedName>
</protein>
<dbReference type="HOGENOM" id="CLU_226235_0_0_5"/>
<organism evidence="2 3">
    <name type="scientific">Mesorhizobium australicum (strain HAMBI 3006 / LMG 24608 / WSM2073)</name>
    <dbReference type="NCBI Taxonomy" id="754035"/>
    <lineage>
        <taxon>Bacteria</taxon>
        <taxon>Pseudomonadati</taxon>
        <taxon>Pseudomonadota</taxon>
        <taxon>Alphaproteobacteria</taxon>
        <taxon>Hyphomicrobiales</taxon>
        <taxon>Phyllobacteriaceae</taxon>
        <taxon>Mesorhizobium</taxon>
    </lineage>
</organism>
<evidence type="ECO:0000313" key="3">
    <source>
        <dbReference type="Proteomes" id="UP000010998"/>
    </source>
</evidence>
<keyword evidence="3" id="KW-1185">Reference proteome</keyword>
<evidence type="ECO:0000313" key="2">
    <source>
        <dbReference type="EMBL" id="AGB43060.1"/>
    </source>
</evidence>
<dbReference type="KEGG" id="mam:Mesau_00570"/>
<name>L0KEV7_MESAW</name>
<gene>
    <name evidence="2" type="ordered locus">Mesau_00570</name>
</gene>
<reference evidence="3" key="1">
    <citation type="submission" date="2012-02" db="EMBL/GenBank/DDBJ databases">
        <title>Complete sequence of Mesorhizobium australicum WSM2073.</title>
        <authorList>
            <person name="Lucas S."/>
            <person name="Han J."/>
            <person name="Lapidus A."/>
            <person name="Cheng J.-F."/>
            <person name="Goodwin L."/>
            <person name="Pitluck S."/>
            <person name="Peters L."/>
            <person name="Gu W."/>
            <person name="Detter J.C."/>
            <person name="Han C."/>
            <person name="Tapia R."/>
            <person name="Land M."/>
            <person name="Hauser L."/>
            <person name="Kyrpides N."/>
            <person name="Ivanova N."/>
            <person name="Pagani I."/>
            <person name="Reeve W.G."/>
            <person name="Howieson J.G."/>
            <person name="Tiwari R.P."/>
            <person name="O'Hara G.W."/>
            <person name="Atkins C.A."/>
            <person name="Ronson C.W."/>
            <person name="Nandasena K.G."/>
            <person name="Woyke T."/>
        </authorList>
    </citation>
    <scope>NUCLEOTIDE SEQUENCE [LARGE SCALE GENOMIC DNA]</scope>
    <source>
        <strain evidence="3">LMG 24608 / HAMBI 3006 / WSM2073</strain>
    </source>
</reference>
<dbReference type="EMBL" id="CP003358">
    <property type="protein sequence ID" value="AGB43060.1"/>
    <property type="molecule type" value="Genomic_DNA"/>
</dbReference>
<sequence length="2967" mass="317609">MRNSLYLPLCATPVTGHRYPALPVSRRQFLGLLAATPALPGISRVFAADRTDDSRLLLRFDLSSDGRELQVVRVDAENKKPVAGLDVLKMNLDMFGPKAWFDLSLPDAEGKKNAVYVRDITYGDLEHRKIVLFFENAGGWKIRILTDVWLDSDGASLEYETESPVFLDDFLASRAEATETLWASRVSQTFRRMFSGRIDAGSSHDDVVVGLTNSFQWHLRTIGKPLTAFATQVAITDFSLGWNYEPSKTGTGVEQGPYFAGVGMTASVLDLRAGDKTGPQARLLNPEPTLDKGWQVEIRRGPSALMPDTFQTVSRIVIDKTGAEFLDKGVRIAGPLALERAVATETAVALPGQAPIVRTVLSARSVVDPKGEGGPVETPIGTIRVDGAYDEVLQLQPGEGTPGGEVGPGKGEDDFGKIMLAACGDRAGAPGQTLWIVADRNGKAGEGKTGGVKIDNRQTLRRAAVDLHLLEASAALPDVSHSRLLFERAELCLAYSDGNPLGGLIAEAPTPERSSFVSLSGAADGVRVAKLDLARATLVAARDYDQMRLRFRFSDMVLAFSPLPAFLPVSDDCGVVVVPRHERADMPEGEGRAQPEPARVDTRPVLVVEFDPQHVMERAIFLPEPPPLPDVALAPADQQETGNADDVTGRKTIQDAKIAKEAKDASNDHSFVDFCAAFAAAEETKLLPEAQKIYIGPDGLDPDAFEAARKLQALSLGQTIEKAVNQLIDIQARDQIAAILASAGANAAHTQFKRPITDLGLRLELESTVESSLPLYALFRSFYRDLMTGAAEKAKAAEPPLPGEAATEYFHPNNRDGVVGDDLARAIRRDSNARKNFKDFAAGRDEIPDIVEARLSGPTRLAFRLNCRPGAGDNNDANGLAATPKASPANPGAAGVAFDGMPFTFAALTDWSHHEPAVTRRAEKLFRELPSGVVPPLGEQAADLDDRHMLDYQGLSAGEDVTGAQRMGEIRASLATAPNALETAIEIPSRLLLSTAQDAVWQTTRRFPIPGPDTTFADPPAVLEFGAEVTQPGAPIASHSRDLWTARLLIEDVQPGLRVVGTPDFRPMALEPATRDGRVLLPGHFAPPRGAYAPWFLGKEQATSGASSPRDAYVARFGDADNQWKDVSDDAFCVKAKDFQPPRKLRLVDWLCRRLGIRSETERDIEFFRTSLDAYDRHELVLLTSAYGLPVTGKRQAMGEDVELSGTLVDGSGQFEPGADFALLDGRSDEAIYRPVALNATELTLSTLGGSFTHDTHFNPPATALDIDGLPFFNGMTIERWQHDIVLGRDIRAEVVYKGYLFPLGHRASLVKLTERIFLLTKNQGYKALLRQRMFLRVGKPEKKYPAVGQPNSGRQWCASDVMMLTRRTPDIVDPTTPVGPSPKEGEVAPNGMLSLGDQPGLAFWPKVNLTDQGLISFQFTLDDKKTSMPLLFLDNVAATTPGSVRKVAEYYNTHANVRRDMALNGQKLRYAEEKESGDTTFATDRVTVVAQGRQGPGGTSWEGDNTLYETTGVLEGAEQPPFYPAVEIADIHIEQVERFTGSATNATKVRYDGHFLAHGFPREKGVSAKDASDVAATDNPAEVFLDLITSVKLDMGGSGDRSGGIARPNSTIQALSRSRGPLGAEKPTVETRPGSDIVSLAKYFSRAVPVTPTTPTAVAPAATGGGSAADGQLDVFKNFFSSDAKLLGIVKLQDLMSSFDLAGADLPLLKETMEFGSALQKTTSDALALVRVNVLLPLRTAVDAIATQWDALDERLQAEQKKQAKLVGQADVQIISIKTYFPEIEDGLSGLRRLLDDALAENDLLALPKRLSAVYEAGKRFARLLSALAANAPERMQEAVRNTLLGGISDILAAKTALETVLAKIEAVGNGDAQAAVAAVAAELIAAVDFFDDIIPLPVPVPDLVAAVRVVADATPADVEAVARETARLLRTAVSTAGGDLRAAVEKVIVDLATGGTTPEAAAAGLAKTTIGIASGAVDGALVYVRDNANEPYKSRLLAAVGAYRARLQEIDAAIPMHDLNSASLPPALLQLVTELRRLQDGGKSVISLVQAVKNNDVDAALAASGTVARQLFGVEVDLSNPLTKSAGEAANAFDALARLLGFTSDTAQQWPTDDEAEAAEMLKLPDTLPATGSGLMKVAKAWQAAGQLTLDLAPARKAFVDHKDDLPLSLQHDVDGVLSDTETFIGVLKAQIGEAYRHTVHLGRGLQMVSRSLRDFEKLTPGSGNTPDLTRLLQRLEAARGIIESAVDGLSGVLRAVREALNAYIIGKPNNVDALALAFAAKLGASTDIQSAVETVQDSLKSAQAEIAGSLTLVASSVLKLLGESCLLTTAGIASLKQLFTDLPSVFDPERQSVVDALTALEAAVPSDLPENFGVGIDPQTIAEFLALTVKKDTTVEAFFFGRGGSAEFNTVREKLRAAEATAISAYRSLFDRASALPASLRDEAFRLVKLAFAPLSVGYQSIVAARDKVLADPSIAKGLASAMVREALLVEPDPNFPHDGDKSDRLGQEAGWIADVAKATDFGQADIRKELAVLLEGWRTHSAAPQVIANNLKKLVVKATSGDILSMIDVAALRDEIEDALANLVPLRTTLAYDMNLASGSGTEKGEIFQLLPGSTFNVAVRVDIDLLGQDPVKFRADARLGAFQVNLLGSIFDAVTLKFRGASFLIEDGGKPSFDVDYDTFEIGAQLKFAEKLQSFLSPSDSGFYLQPLDRLPGIEAGYGLNLGTIQLGGISFSNVSLNVAALLPFTDSEAQFRASLARRLAPFIISVPPFGGAGYFAITANARSIVGFEASFEFGGSADFTFGPLVAYGRIMCGFFIRTQSLPSGRVTDISGTFFAGGAASIWIFSCYASLYVKLGMTSGGANDGAMQGEAVFSFSFSMGIVDYDYSVRVSNSQPALGSQQAALESPTRFANADGIDRSIITGTIPDDNGFVTGARALTVGQDKDPEKYFNYFDVDLLEDAA</sequence>
<dbReference type="STRING" id="754035.Mesau_00570"/>
<dbReference type="eggNOG" id="ENOG502Z7KR">
    <property type="taxonomic scope" value="Bacteria"/>
</dbReference>
<feature type="region of interest" description="Disordered" evidence="1">
    <location>
        <begin position="1600"/>
        <end position="1632"/>
    </location>
</feature>
<proteinExistence type="predicted"/>
<accession>L0KEV7</accession>
<evidence type="ECO:0000256" key="1">
    <source>
        <dbReference type="SAM" id="MobiDB-lite"/>
    </source>
</evidence>
<dbReference type="Proteomes" id="UP000010998">
    <property type="component" value="Chromosome"/>
</dbReference>